<gene>
    <name evidence="2" type="primary">Necator_chrX.g23854</name>
    <name evidence="2" type="ORF">RB195_023689</name>
</gene>
<evidence type="ECO:0000313" key="3">
    <source>
        <dbReference type="Proteomes" id="UP001303046"/>
    </source>
</evidence>
<name>A0ABR1EKF0_NECAM</name>
<protein>
    <submittedName>
        <fullName evidence="2">Uncharacterized protein</fullName>
    </submittedName>
</protein>
<feature type="compositionally biased region" description="Polar residues" evidence="1">
    <location>
        <begin position="37"/>
        <end position="47"/>
    </location>
</feature>
<reference evidence="2 3" key="1">
    <citation type="submission" date="2023-08" db="EMBL/GenBank/DDBJ databases">
        <title>A Necator americanus chromosomal reference genome.</title>
        <authorList>
            <person name="Ilik V."/>
            <person name="Petrzelkova K.J."/>
            <person name="Pardy F."/>
            <person name="Fuh T."/>
            <person name="Niatou-Singa F.S."/>
            <person name="Gouil Q."/>
            <person name="Baker L."/>
            <person name="Ritchie M.E."/>
            <person name="Jex A.R."/>
            <person name="Gazzola D."/>
            <person name="Li H."/>
            <person name="Toshio Fujiwara R."/>
            <person name="Zhan B."/>
            <person name="Aroian R.V."/>
            <person name="Pafco B."/>
            <person name="Schwarz E.M."/>
        </authorList>
    </citation>
    <scope>NUCLEOTIDE SEQUENCE [LARGE SCALE GENOMIC DNA]</scope>
    <source>
        <strain evidence="2 3">Aroian</strain>
        <tissue evidence="2">Whole animal</tissue>
    </source>
</reference>
<dbReference type="EMBL" id="JAVFWL010000006">
    <property type="protein sequence ID" value="KAK6763078.1"/>
    <property type="molecule type" value="Genomic_DNA"/>
</dbReference>
<comment type="caution">
    <text evidence="2">The sequence shown here is derived from an EMBL/GenBank/DDBJ whole genome shotgun (WGS) entry which is preliminary data.</text>
</comment>
<evidence type="ECO:0000313" key="2">
    <source>
        <dbReference type="EMBL" id="KAK6763078.1"/>
    </source>
</evidence>
<dbReference type="Proteomes" id="UP001303046">
    <property type="component" value="Unassembled WGS sequence"/>
</dbReference>
<keyword evidence="3" id="KW-1185">Reference proteome</keyword>
<organism evidence="2 3">
    <name type="scientific">Necator americanus</name>
    <name type="common">Human hookworm</name>
    <dbReference type="NCBI Taxonomy" id="51031"/>
    <lineage>
        <taxon>Eukaryota</taxon>
        <taxon>Metazoa</taxon>
        <taxon>Ecdysozoa</taxon>
        <taxon>Nematoda</taxon>
        <taxon>Chromadorea</taxon>
        <taxon>Rhabditida</taxon>
        <taxon>Rhabditina</taxon>
        <taxon>Rhabditomorpha</taxon>
        <taxon>Strongyloidea</taxon>
        <taxon>Ancylostomatidae</taxon>
        <taxon>Bunostominae</taxon>
        <taxon>Necator</taxon>
    </lineage>
</organism>
<evidence type="ECO:0000256" key="1">
    <source>
        <dbReference type="SAM" id="MobiDB-lite"/>
    </source>
</evidence>
<proteinExistence type="predicted"/>
<feature type="region of interest" description="Disordered" evidence="1">
    <location>
        <begin position="29"/>
        <end position="62"/>
    </location>
</feature>
<accession>A0ABR1EKF0</accession>
<sequence>MRAIASDDDISPPITSCLRTAAWLRRSYRPGAPPPAISNQTYSQSAHNESRRQEPFGGKPLSLDCRNPTQIDQMLRGSVESLVMLWWMSTQPKTRSYIDPEHKTCPHKNNRVVMQA</sequence>